<dbReference type="InterPro" id="IPR041469">
    <property type="entry name" value="Subtilisin-like_FN3"/>
</dbReference>
<evidence type="ECO:0000256" key="3">
    <source>
        <dbReference type="ARBA" id="ARBA00022670"/>
    </source>
</evidence>
<keyword evidence="4 10" id="KW-0732">Signal</keyword>
<dbReference type="FunFam" id="2.60.40.2310:FF:000001">
    <property type="entry name" value="Subtilisin-like protease SBT1.5"/>
    <property type="match status" value="1"/>
</dbReference>
<feature type="region of interest" description="Disordered" evidence="9">
    <location>
        <begin position="353"/>
        <end position="372"/>
    </location>
</feature>
<dbReference type="Proteomes" id="UP000315295">
    <property type="component" value="Unassembled WGS sequence"/>
</dbReference>
<evidence type="ECO:0008006" key="17">
    <source>
        <dbReference type="Google" id="ProtNLM"/>
    </source>
</evidence>
<dbReference type="GO" id="GO:0004252">
    <property type="term" value="F:serine-type endopeptidase activity"/>
    <property type="evidence" value="ECO:0007669"/>
    <property type="project" value="InterPro"/>
</dbReference>
<dbReference type="Gene3D" id="3.40.50.200">
    <property type="entry name" value="Peptidase S8/S53 domain"/>
    <property type="match status" value="2"/>
</dbReference>
<comment type="caution">
    <text evidence="8">Lacks conserved residue(s) required for the propagation of feature annotation.</text>
</comment>
<feature type="domain" description="PA" evidence="12">
    <location>
        <begin position="290"/>
        <end position="352"/>
    </location>
</feature>
<evidence type="ECO:0000313" key="15">
    <source>
        <dbReference type="EMBL" id="TQD74860.1"/>
    </source>
</evidence>
<evidence type="ECO:0000256" key="1">
    <source>
        <dbReference type="ARBA" id="ARBA00004613"/>
    </source>
</evidence>
<feature type="compositionally biased region" description="Basic residues" evidence="9">
    <location>
        <begin position="353"/>
        <end position="367"/>
    </location>
</feature>
<feature type="domain" description="Subtilisin-like protease fibronectin type-III" evidence="14">
    <location>
        <begin position="461"/>
        <end position="559"/>
    </location>
</feature>
<evidence type="ECO:0000256" key="10">
    <source>
        <dbReference type="SAM" id="SignalP"/>
    </source>
</evidence>
<dbReference type="InterPro" id="IPR045051">
    <property type="entry name" value="SBT"/>
</dbReference>
<dbReference type="InterPro" id="IPR010259">
    <property type="entry name" value="S8pro/Inhibitor_I9"/>
</dbReference>
<keyword evidence="3" id="KW-0645">Protease</keyword>
<dbReference type="AlphaFoldDB" id="A0A540KKY8"/>
<comment type="similarity">
    <text evidence="2 8">Belongs to the peptidase S8 family.</text>
</comment>
<dbReference type="PANTHER" id="PTHR10795">
    <property type="entry name" value="PROPROTEIN CONVERTASE SUBTILISIN/KEXIN"/>
    <property type="match status" value="1"/>
</dbReference>
<dbReference type="EMBL" id="VIEB01001147">
    <property type="protein sequence ID" value="TQD74860.1"/>
    <property type="molecule type" value="Genomic_DNA"/>
</dbReference>
<dbReference type="STRING" id="106549.A0A540KKY8"/>
<gene>
    <name evidence="15" type="ORF">C1H46_039592</name>
</gene>
<keyword evidence="7" id="KW-0325">Glycoprotein</keyword>
<keyword evidence="6" id="KW-0720">Serine protease</keyword>
<evidence type="ECO:0000259" key="11">
    <source>
        <dbReference type="Pfam" id="PF00082"/>
    </source>
</evidence>
<keyword evidence="5" id="KW-0378">Hydrolase</keyword>
<feature type="chain" id="PRO_5022081003" description="Subtilisin-like protease fibronectin type-III domain-containing protein" evidence="10">
    <location>
        <begin position="26"/>
        <end position="565"/>
    </location>
</feature>
<dbReference type="CDD" id="cd02120">
    <property type="entry name" value="PA_subtilisin_like"/>
    <property type="match status" value="1"/>
</dbReference>
<evidence type="ECO:0000256" key="2">
    <source>
        <dbReference type="ARBA" id="ARBA00011073"/>
    </source>
</evidence>
<accession>A0A540KKY8</accession>
<evidence type="ECO:0000256" key="7">
    <source>
        <dbReference type="ARBA" id="ARBA00023180"/>
    </source>
</evidence>
<dbReference type="PROSITE" id="PS51892">
    <property type="entry name" value="SUBTILASE"/>
    <property type="match status" value="1"/>
</dbReference>
<evidence type="ECO:0000256" key="4">
    <source>
        <dbReference type="ARBA" id="ARBA00022729"/>
    </source>
</evidence>
<comment type="subcellular location">
    <subcellularLocation>
        <location evidence="1">Secreted</location>
    </subcellularLocation>
</comment>
<evidence type="ECO:0000313" key="16">
    <source>
        <dbReference type="Proteomes" id="UP000315295"/>
    </source>
</evidence>
<evidence type="ECO:0000256" key="5">
    <source>
        <dbReference type="ARBA" id="ARBA00022801"/>
    </source>
</evidence>
<proteinExistence type="inferred from homology"/>
<dbReference type="Pfam" id="PF05922">
    <property type="entry name" value="Inhibitor_I9"/>
    <property type="match status" value="1"/>
</dbReference>
<dbReference type="InterPro" id="IPR046450">
    <property type="entry name" value="PA_dom_sf"/>
</dbReference>
<dbReference type="Pfam" id="PF00082">
    <property type="entry name" value="Peptidase_S8"/>
    <property type="match status" value="1"/>
</dbReference>
<feature type="domain" description="Inhibitor I9" evidence="13">
    <location>
        <begin position="29"/>
        <end position="100"/>
    </location>
</feature>
<dbReference type="GO" id="GO:0005576">
    <property type="term" value="C:extracellular region"/>
    <property type="evidence" value="ECO:0007669"/>
    <property type="project" value="UniProtKB-SubCell"/>
</dbReference>
<dbReference type="Gene3D" id="3.50.30.30">
    <property type="match status" value="1"/>
</dbReference>
<evidence type="ECO:0000256" key="9">
    <source>
        <dbReference type="SAM" id="MobiDB-lite"/>
    </source>
</evidence>
<organism evidence="15 16">
    <name type="scientific">Malus baccata</name>
    <name type="common">Siberian crab apple</name>
    <name type="synonym">Pyrus baccata</name>
    <dbReference type="NCBI Taxonomy" id="106549"/>
    <lineage>
        <taxon>Eukaryota</taxon>
        <taxon>Viridiplantae</taxon>
        <taxon>Streptophyta</taxon>
        <taxon>Embryophyta</taxon>
        <taxon>Tracheophyta</taxon>
        <taxon>Spermatophyta</taxon>
        <taxon>Magnoliopsida</taxon>
        <taxon>eudicotyledons</taxon>
        <taxon>Gunneridae</taxon>
        <taxon>Pentapetalae</taxon>
        <taxon>rosids</taxon>
        <taxon>fabids</taxon>
        <taxon>Rosales</taxon>
        <taxon>Rosaceae</taxon>
        <taxon>Amygdaloideae</taxon>
        <taxon>Maleae</taxon>
        <taxon>Malus</taxon>
    </lineage>
</organism>
<dbReference type="Pfam" id="PF17766">
    <property type="entry name" value="fn3_6"/>
    <property type="match status" value="1"/>
</dbReference>
<dbReference type="SUPFAM" id="SSF52743">
    <property type="entry name" value="Subtilisin-like"/>
    <property type="match status" value="1"/>
</dbReference>
<evidence type="ECO:0000259" key="12">
    <source>
        <dbReference type="Pfam" id="PF02225"/>
    </source>
</evidence>
<dbReference type="InterPro" id="IPR000209">
    <property type="entry name" value="Peptidase_S8/S53_dom"/>
</dbReference>
<protein>
    <recommendedName>
        <fullName evidence="17">Subtilisin-like protease fibronectin type-III domain-containing protein</fullName>
    </recommendedName>
</protein>
<dbReference type="GO" id="GO:0006508">
    <property type="term" value="P:proteolysis"/>
    <property type="evidence" value="ECO:0007669"/>
    <property type="project" value="UniProtKB-KW"/>
</dbReference>
<dbReference type="GO" id="GO:0009610">
    <property type="term" value="P:response to symbiotic fungus"/>
    <property type="evidence" value="ECO:0007669"/>
    <property type="project" value="UniProtKB-ARBA"/>
</dbReference>
<dbReference type="InterPro" id="IPR003137">
    <property type="entry name" value="PA_domain"/>
</dbReference>
<reference evidence="15 16" key="1">
    <citation type="journal article" date="2019" name="G3 (Bethesda)">
        <title>Sequencing of a Wild Apple (Malus baccata) Genome Unravels the Differences Between Cultivated and Wild Apple Species Regarding Disease Resistance and Cold Tolerance.</title>
        <authorList>
            <person name="Chen X."/>
        </authorList>
    </citation>
    <scope>NUCLEOTIDE SEQUENCE [LARGE SCALE GENOMIC DNA]</scope>
    <source>
        <strain evidence="16">cv. Shandingzi</strain>
        <tissue evidence="15">Leaves</tissue>
    </source>
</reference>
<feature type="domain" description="Peptidase S8/S53" evidence="11">
    <location>
        <begin position="106"/>
        <end position="242"/>
    </location>
</feature>
<keyword evidence="16" id="KW-1185">Reference proteome</keyword>
<name>A0A540KKY8_MALBA</name>
<evidence type="ECO:0000259" key="13">
    <source>
        <dbReference type="Pfam" id="PF05922"/>
    </source>
</evidence>
<dbReference type="Pfam" id="PF02225">
    <property type="entry name" value="PA"/>
    <property type="match status" value="1"/>
</dbReference>
<feature type="signal peptide" evidence="10">
    <location>
        <begin position="1"/>
        <end position="25"/>
    </location>
</feature>
<evidence type="ECO:0000259" key="14">
    <source>
        <dbReference type="Pfam" id="PF17766"/>
    </source>
</evidence>
<comment type="caution">
    <text evidence="15">The sequence shown here is derived from an EMBL/GenBank/DDBJ whole genome shotgun (WGS) entry which is preliminary data.</text>
</comment>
<sequence length="565" mass="60391">MWFGKLSFLLQLFVISSLFQVPAFAIKKSYIVYLGSHAHAPQVSEADLHRVTDSHHEFLGSFLGSTEKAKEAIIYSYKRHINGFATTLEEEEAAQIARVPVKSFLNSARDHEGHGSHTLSTAGGNFVPGANVFGLGNGTAKGGSPKARVAAYKVCWPPINGSECFDADIMAAFDAAIHDGVDVLSISLGGDPSDYFSDGVSIGAFHAVKNGIVVVCSAGNSGPAAGTVSNVAPWMITVGASTLDREFETMIELRNGMRLKGTSLSRPLPDDIFYPLITGAQAKADNASAKDAMLCLGGSLDPKKVKGKILACLRGLSARVDKGQQASLAGAVGMILCNDEASGNELIADPHVRTQKKKKEKEKKKKKESPSAIRSAIMTTARTRDNTVNPMMNASFVEATPFSYGSGHIRPNRAMDPGLIYDLSANDYLDFLCAIGYNKTTIQLFSEGPNYKCPESASLLDFNYPSISVPRLSGSVTVTRRLKNVGSPGTYAVRIKRANGISVSVEPNVLRFKSVGEEKSFRVTLKAKPKRGGVAKGDYVFGGLTWSDGKHYVRSPIVVASAAAV</sequence>
<dbReference type="InterPro" id="IPR036852">
    <property type="entry name" value="Peptidase_S8/S53_dom_sf"/>
</dbReference>
<evidence type="ECO:0000256" key="8">
    <source>
        <dbReference type="PROSITE-ProRule" id="PRU01240"/>
    </source>
</evidence>
<dbReference type="Gene3D" id="2.60.40.2310">
    <property type="match status" value="1"/>
</dbReference>
<evidence type="ECO:0000256" key="6">
    <source>
        <dbReference type="ARBA" id="ARBA00022825"/>
    </source>
</evidence>
<dbReference type="SUPFAM" id="SSF52025">
    <property type="entry name" value="PA domain"/>
    <property type="match status" value="1"/>
</dbReference>